<dbReference type="Pfam" id="PF13508">
    <property type="entry name" value="Acetyltransf_7"/>
    <property type="match status" value="1"/>
</dbReference>
<protein>
    <recommendedName>
        <fullName evidence="1">N-acetyltransferase domain-containing protein</fullName>
    </recommendedName>
</protein>
<reference evidence="2" key="1">
    <citation type="journal article" date="2015" name="Nature">
        <title>Complex archaea that bridge the gap between prokaryotes and eukaryotes.</title>
        <authorList>
            <person name="Spang A."/>
            <person name="Saw J.H."/>
            <person name="Jorgensen S.L."/>
            <person name="Zaremba-Niedzwiedzka K."/>
            <person name="Martijn J."/>
            <person name="Lind A.E."/>
            <person name="van Eijk R."/>
            <person name="Schleper C."/>
            <person name="Guy L."/>
            <person name="Ettema T.J."/>
        </authorList>
    </citation>
    <scope>NUCLEOTIDE SEQUENCE</scope>
</reference>
<dbReference type="InterPro" id="IPR016181">
    <property type="entry name" value="Acyl_CoA_acyltransferase"/>
</dbReference>
<dbReference type="Gene3D" id="3.40.630.30">
    <property type="match status" value="1"/>
</dbReference>
<evidence type="ECO:0000313" key="2">
    <source>
        <dbReference type="EMBL" id="KKO10928.1"/>
    </source>
</evidence>
<dbReference type="GO" id="GO:0016747">
    <property type="term" value="F:acyltransferase activity, transferring groups other than amino-acyl groups"/>
    <property type="evidence" value="ECO:0007669"/>
    <property type="project" value="InterPro"/>
</dbReference>
<accession>A0A0F9WEQ4</accession>
<gene>
    <name evidence="2" type="ORF">LCGC14_0024110</name>
</gene>
<dbReference type="PROSITE" id="PS51186">
    <property type="entry name" value="GNAT"/>
    <property type="match status" value="1"/>
</dbReference>
<organism evidence="2">
    <name type="scientific">marine sediment metagenome</name>
    <dbReference type="NCBI Taxonomy" id="412755"/>
    <lineage>
        <taxon>unclassified sequences</taxon>
        <taxon>metagenomes</taxon>
        <taxon>ecological metagenomes</taxon>
    </lineage>
</organism>
<comment type="caution">
    <text evidence="2">The sequence shown here is derived from an EMBL/GenBank/DDBJ whole genome shotgun (WGS) entry which is preliminary data.</text>
</comment>
<name>A0A0F9WEQ4_9ZZZZ</name>
<dbReference type="CDD" id="cd04301">
    <property type="entry name" value="NAT_SF"/>
    <property type="match status" value="1"/>
</dbReference>
<dbReference type="InterPro" id="IPR000182">
    <property type="entry name" value="GNAT_dom"/>
</dbReference>
<proteinExistence type="predicted"/>
<dbReference type="SUPFAM" id="SSF55729">
    <property type="entry name" value="Acyl-CoA N-acyltransferases (Nat)"/>
    <property type="match status" value="1"/>
</dbReference>
<dbReference type="EMBL" id="LAZR01000004">
    <property type="protein sequence ID" value="KKO10928.1"/>
    <property type="molecule type" value="Genomic_DNA"/>
</dbReference>
<feature type="domain" description="N-acetyltransferase" evidence="1">
    <location>
        <begin position="3"/>
        <end position="147"/>
    </location>
</feature>
<dbReference type="AlphaFoldDB" id="A0A0F9WEQ4"/>
<sequence length="147" mass="16901">MILEFEAAFPEHLDELVRIRIAAMRDSLTRVGRFDPHRAKERFESGFNPEYTRFINFGGLRVGFVVVKPEEDGLRLDHLYIEPDYQGRGIGGKVLQTIFSTADQLGLPTSVTALRDSDSNSFCQSHGFKYQDETEWDINYIRMPSTH</sequence>
<evidence type="ECO:0000259" key="1">
    <source>
        <dbReference type="PROSITE" id="PS51186"/>
    </source>
</evidence>